<evidence type="ECO:0000259" key="2">
    <source>
        <dbReference type="Pfam" id="PF00534"/>
    </source>
</evidence>
<evidence type="ECO:0000256" key="1">
    <source>
        <dbReference type="ARBA" id="ARBA00022679"/>
    </source>
</evidence>
<dbReference type="GO" id="GO:0016757">
    <property type="term" value="F:glycosyltransferase activity"/>
    <property type="evidence" value="ECO:0007669"/>
    <property type="project" value="UniProtKB-KW"/>
</dbReference>
<name>A0A8F9U0B8_9BACT</name>
<dbReference type="SUPFAM" id="SSF53756">
    <property type="entry name" value="UDP-Glycosyltransferase/glycogen phosphorylase"/>
    <property type="match status" value="1"/>
</dbReference>
<dbReference type="EC" id="2.4.-.-" evidence="3"/>
<keyword evidence="4" id="KW-1185">Reference proteome</keyword>
<sequence length="393" mass="42309">MLLLDLTHTSHTGARTGIQQLTRALHAQLAGRVEPVTRDPYLNVWRRLESWERANLDDTAATTSRSARWPRWIKWRGRVLHASGLAARRSLQGQAAGLIVPELFSPTVARSLPALFAHVAGPRVAVFYDAIPLKLPELTPAATVARFPGYLRELLAFDGIAAISEDSRAALVDYWEWLGVASPPVVSALPLGITPPLLSAESAVAPEAVPIVLSVGSIEGRKNHVALFEACEQLWAAGRRFELRIIGLAQRPTGTRGLERLQALQAAGRPLRYDGAASDATVRSAYAGCAFTVYPSLMEGFGLPVLESLGYGKPCICSARGALGEAAAGGGCLTLPHVDAFSLAAAIDELLSAPERRAALTAEARRRRFRTWSEYAQALVAFTQSVPVRRTGN</sequence>
<accession>A0A8F9U0B8</accession>
<dbReference type="PANTHER" id="PTHR46401:SF2">
    <property type="entry name" value="GLYCOSYLTRANSFERASE WBBK-RELATED"/>
    <property type="match status" value="1"/>
</dbReference>
<dbReference type="PANTHER" id="PTHR46401">
    <property type="entry name" value="GLYCOSYLTRANSFERASE WBBK-RELATED"/>
    <property type="match status" value="1"/>
</dbReference>
<dbReference type="InterPro" id="IPR001296">
    <property type="entry name" value="Glyco_trans_1"/>
</dbReference>
<dbReference type="Gene3D" id="3.40.50.2000">
    <property type="entry name" value="Glycogen Phosphorylase B"/>
    <property type="match status" value="1"/>
</dbReference>
<dbReference type="RefSeq" id="WP_220166492.1">
    <property type="nucleotide sequence ID" value="NZ_CP080507.1"/>
</dbReference>
<feature type="domain" description="Glycosyl transferase family 1" evidence="2">
    <location>
        <begin position="205"/>
        <end position="367"/>
    </location>
</feature>
<protein>
    <submittedName>
        <fullName evidence="3">Glycosyltransferase</fullName>
        <ecNumber evidence="3">2.4.-.-</ecNumber>
    </submittedName>
</protein>
<gene>
    <name evidence="3" type="ORF">K0B96_09490</name>
</gene>
<evidence type="ECO:0000313" key="4">
    <source>
        <dbReference type="Proteomes" id="UP000825051"/>
    </source>
</evidence>
<dbReference type="EMBL" id="CP080507">
    <property type="protein sequence ID" value="QYM80807.1"/>
    <property type="molecule type" value="Genomic_DNA"/>
</dbReference>
<keyword evidence="3" id="KW-0328">Glycosyltransferase</keyword>
<dbReference type="Pfam" id="PF00534">
    <property type="entry name" value="Glycos_transf_1"/>
    <property type="match status" value="1"/>
</dbReference>
<evidence type="ECO:0000313" key="3">
    <source>
        <dbReference type="EMBL" id="QYM80807.1"/>
    </source>
</evidence>
<organism evidence="3 4">
    <name type="scientific">Horticoccus luteus</name>
    <dbReference type="NCBI Taxonomy" id="2862869"/>
    <lineage>
        <taxon>Bacteria</taxon>
        <taxon>Pseudomonadati</taxon>
        <taxon>Verrucomicrobiota</taxon>
        <taxon>Opitutia</taxon>
        <taxon>Opitutales</taxon>
        <taxon>Opitutaceae</taxon>
        <taxon>Horticoccus</taxon>
    </lineage>
</organism>
<dbReference type="AlphaFoldDB" id="A0A8F9U0B8"/>
<keyword evidence="1 3" id="KW-0808">Transferase</keyword>
<reference evidence="3" key="1">
    <citation type="submission" date="2021-08" db="EMBL/GenBank/DDBJ databases">
        <title>Genome of a novel bacterium of the phylum Verrucomicrobia, Oleiharenicola sp. KSB-15.</title>
        <authorList>
            <person name="Chung J.-H."/>
            <person name="Ahn J.-H."/>
            <person name="Yoon Y."/>
            <person name="Kim D.-Y."/>
            <person name="An S.-H."/>
            <person name="Park I."/>
            <person name="Yeon J."/>
        </authorList>
    </citation>
    <scope>NUCLEOTIDE SEQUENCE</scope>
    <source>
        <strain evidence="3">KSB-15</strain>
    </source>
</reference>
<proteinExistence type="predicted"/>
<dbReference type="Proteomes" id="UP000825051">
    <property type="component" value="Chromosome"/>
</dbReference>
<dbReference type="KEGG" id="ole:K0B96_09490"/>